<proteinExistence type="predicted"/>
<reference evidence="2" key="1">
    <citation type="submission" date="2020-10" db="EMBL/GenBank/DDBJ databases">
        <title>Taxonomic study of unclassified bacteria belonging to the class Ktedonobacteria.</title>
        <authorList>
            <person name="Yabe S."/>
            <person name="Wang C.M."/>
            <person name="Zheng Y."/>
            <person name="Sakai Y."/>
            <person name="Cavaletti L."/>
            <person name="Monciardini P."/>
            <person name="Donadio S."/>
        </authorList>
    </citation>
    <scope>NUCLEOTIDE SEQUENCE</scope>
    <source>
        <strain evidence="2">ID150040</strain>
    </source>
</reference>
<feature type="region of interest" description="Disordered" evidence="1">
    <location>
        <begin position="58"/>
        <end position="88"/>
    </location>
</feature>
<keyword evidence="3" id="KW-1185">Reference proteome</keyword>
<dbReference type="AlphaFoldDB" id="A0A8J3IHH7"/>
<organism evidence="2 3">
    <name type="scientific">Reticulibacter mediterranei</name>
    <dbReference type="NCBI Taxonomy" id="2778369"/>
    <lineage>
        <taxon>Bacteria</taxon>
        <taxon>Bacillati</taxon>
        <taxon>Chloroflexota</taxon>
        <taxon>Ktedonobacteria</taxon>
        <taxon>Ktedonobacterales</taxon>
        <taxon>Reticulibacteraceae</taxon>
        <taxon>Reticulibacter</taxon>
    </lineage>
</organism>
<sequence>MRPEIAHDVVQTAQELADLLGINLAQVREEKKDTQPAGILLPLLLFCFEHQAHRQDPDAVQPFLSPDEGSSLMSHSGASHVVAYRRDP</sequence>
<gene>
    <name evidence="2" type="ORF">KSF_046940</name>
</gene>
<evidence type="ECO:0000256" key="1">
    <source>
        <dbReference type="SAM" id="MobiDB-lite"/>
    </source>
</evidence>
<accession>A0A8J3IHH7</accession>
<name>A0A8J3IHH7_9CHLR</name>
<evidence type="ECO:0000313" key="2">
    <source>
        <dbReference type="EMBL" id="GHO94646.1"/>
    </source>
</evidence>
<evidence type="ECO:0000313" key="3">
    <source>
        <dbReference type="Proteomes" id="UP000597444"/>
    </source>
</evidence>
<comment type="caution">
    <text evidence="2">The sequence shown here is derived from an EMBL/GenBank/DDBJ whole genome shotgun (WGS) entry which is preliminary data.</text>
</comment>
<protein>
    <submittedName>
        <fullName evidence="2">Uncharacterized protein</fullName>
    </submittedName>
</protein>
<dbReference type="Proteomes" id="UP000597444">
    <property type="component" value="Unassembled WGS sequence"/>
</dbReference>
<dbReference type="EMBL" id="BNJK01000001">
    <property type="protein sequence ID" value="GHO94646.1"/>
    <property type="molecule type" value="Genomic_DNA"/>
</dbReference>